<dbReference type="Pfam" id="PF08592">
    <property type="entry name" value="Anthrone_oxy"/>
    <property type="match status" value="1"/>
</dbReference>
<evidence type="ECO:0000313" key="2">
    <source>
        <dbReference type="EMBL" id="CDP37855.1"/>
    </source>
</evidence>
<keyword evidence="1" id="KW-1133">Transmembrane helix</keyword>
<dbReference type="InterPro" id="IPR013901">
    <property type="entry name" value="Anthrone_oxy"/>
</dbReference>
<dbReference type="AlphaFoldDB" id="A0A060T9S1"/>
<feature type="transmembrane region" description="Helical" evidence="1">
    <location>
        <begin position="79"/>
        <end position="100"/>
    </location>
</feature>
<proteinExistence type="predicted"/>
<reference evidence="2" key="2">
    <citation type="submission" date="2014-06" db="EMBL/GenBank/DDBJ databases">
        <title>The complete genome of Blastobotrys (Arxula) adeninivorans LS3 - a yeast of biotechnological interest.</title>
        <authorList>
            <person name="Kunze G."/>
            <person name="Gaillardin C."/>
            <person name="Czernicka M."/>
            <person name="Durrens P."/>
            <person name="Martin T."/>
            <person name="Boer E."/>
            <person name="Gabaldon T."/>
            <person name="Cruz J."/>
            <person name="Talla E."/>
            <person name="Marck C."/>
            <person name="Goffeau A."/>
            <person name="Barbe V."/>
            <person name="Baret P."/>
            <person name="Baronian K."/>
            <person name="Beier S."/>
            <person name="Bleykasten C."/>
            <person name="Bode R."/>
            <person name="Casaregola S."/>
            <person name="Despons L."/>
            <person name="Fairhead C."/>
            <person name="Giersberg M."/>
            <person name="Gierski P."/>
            <person name="Hahnel U."/>
            <person name="Hartmann A."/>
            <person name="Jankowska D."/>
            <person name="Jubin C."/>
            <person name="Jung P."/>
            <person name="Lafontaine I."/>
            <person name="Leh-Louis V."/>
            <person name="Lemaire M."/>
            <person name="Marcet-Houben M."/>
            <person name="Mascher M."/>
            <person name="Morel G."/>
            <person name="Richard G.-F."/>
            <person name="Riechen J."/>
            <person name="Sacerdot C."/>
            <person name="Sarkar A."/>
            <person name="Savel G."/>
            <person name="Schacherer J."/>
            <person name="Sherman D."/>
            <person name="Straub M.-L."/>
            <person name="Stein N."/>
            <person name="Thierry A."/>
            <person name="Trautwein-Schult A."/>
            <person name="Westhof E."/>
            <person name="Worch S."/>
            <person name="Dujon B."/>
            <person name="Souciet J.-L."/>
            <person name="Wincker P."/>
            <person name="Scholz U."/>
            <person name="Neuveglise N."/>
        </authorList>
    </citation>
    <scope>NUCLEOTIDE SEQUENCE</scope>
    <source>
        <strain evidence="2">LS3</strain>
    </source>
</reference>
<name>A0A060T9S1_BLAAD</name>
<feature type="transmembrane region" description="Helical" evidence="1">
    <location>
        <begin position="129"/>
        <end position="147"/>
    </location>
</feature>
<keyword evidence="1" id="KW-0472">Membrane</keyword>
<dbReference type="PhylomeDB" id="A0A060T9S1"/>
<dbReference type="EMBL" id="HG937694">
    <property type="protein sequence ID" value="CDP37855.1"/>
    <property type="molecule type" value="Genomic_DNA"/>
</dbReference>
<gene>
    <name evidence="2" type="ORF">GNLVRS02_ARAD1D21010g</name>
</gene>
<keyword evidence="1" id="KW-0812">Transmembrane</keyword>
<evidence type="ECO:0000256" key="1">
    <source>
        <dbReference type="SAM" id="Phobius"/>
    </source>
</evidence>
<organism evidence="2">
    <name type="scientific">Blastobotrys adeninivorans</name>
    <name type="common">Yeast</name>
    <name type="synonym">Arxula adeninivorans</name>
    <dbReference type="NCBI Taxonomy" id="409370"/>
    <lineage>
        <taxon>Eukaryota</taxon>
        <taxon>Fungi</taxon>
        <taxon>Dikarya</taxon>
        <taxon>Ascomycota</taxon>
        <taxon>Saccharomycotina</taxon>
        <taxon>Dipodascomycetes</taxon>
        <taxon>Dipodascales</taxon>
        <taxon>Trichomonascaceae</taxon>
        <taxon>Blastobotrys</taxon>
    </lineage>
</organism>
<reference evidence="2" key="1">
    <citation type="submission" date="2014-02" db="EMBL/GenBank/DDBJ databases">
        <authorList>
            <person name="Genoscope - CEA"/>
        </authorList>
    </citation>
    <scope>NUCLEOTIDE SEQUENCE</scope>
    <source>
        <strain evidence="2">LS3</strain>
    </source>
</reference>
<sequence length="154" mass="16739">MFVLGGVIAQANFVSGNVALTATVFPSLRKSNIPPSQQLRVWNGIYDRAAVLFGASSLVSGLCYGAAAYLRPSIRTPMVISALFALSPLPVTALFILPVVKELKRLDTQSEKDEAAISTNLDRWMTLSIVRFVISTIGLANVGYFFLSRCCKKH</sequence>
<feature type="transmembrane region" description="Helical" evidence="1">
    <location>
        <begin position="45"/>
        <end position="67"/>
    </location>
</feature>
<accession>A0A060T9S1</accession>
<protein>
    <submittedName>
        <fullName evidence="2">ARAD1D21010p</fullName>
    </submittedName>
</protein>